<dbReference type="GO" id="GO:0005524">
    <property type="term" value="F:ATP binding"/>
    <property type="evidence" value="ECO:0007669"/>
    <property type="project" value="UniProtKB-KW"/>
</dbReference>
<evidence type="ECO:0000313" key="6">
    <source>
        <dbReference type="Proteomes" id="UP000593564"/>
    </source>
</evidence>
<evidence type="ECO:0000256" key="3">
    <source>
        <dbReference type="ARBA" id="ARBA00022840"/>
    </source>
</evidence>
<dbReference type="GO" id="GO:0005634">
    <property type="term" value="C:nucleus"/>
    <property type="evidence" value="ECO:0007669"/>
    <property type="project" value="TreeGrafter"/>
</dbReference>
<dbReference type="EMBL" id="JACBKZ010000010">
    <property type="protein sequence ID" value="KAF5940314.1"/>
    <property type="molecule type" value="Genomic_DNA"/>
</dbReference>
<dbReference type="AlphaFoldDB" id="A0A7J7GLM4"/>
<dbReference type="GO" id="GO:1990817">
    <property type="term" value="F:poly(A) RNA polymerase activity"/>
    <property type="evidence" value="ECO:0007669"/>
    <property type="project" value="TreeGrafter"/>
</dbReference>
<dbReference type="PANTHER" id="PTHR10682">
    <property type="entry name" value="POLY A POLYMERASE"/>
    <property type="match status" value="1"/>
</dbReference>
<sequence>MKHQPTLQNKCRKGVGHRDTAGTHFFGELYNMLAEIPEIQELHPVPDAHVPILKFKFSGVSIDLLYANVALGAIPEDLDVSEDSILENVDELTVRSLNGCRVTDQILRLVPNIQDTESTVKLHLESMEKNKAGWMTLFEPFPFFKIDIAAKNDDDLRKWKGWVESRIRQLTLKGISTWVIRVAHGSSCGSSY</sequence>
<dbReference type="GO" id="GO:0003723">
    <property type="term" value="F:RNA binding"/>
    <property type="evidence" value="ECO:0007669"/>
    <property type="project" value="InterPro"/>
</dbReference>
<name>A0A7J7GLM4_CAMSI</name>
<keyword evidence="2" id="KW-0547">Nucleotide-binding</keyword>
<keyword evidence="1" id="KW-0808">Transferase</keyword>
<dbReference type="Proteomes" id="UP000593564">
    <property type="component" value="Unassembled WGS sequence"/>
</dbReference>
<comment type="caution">
    <text evidence="5">The sequence shown here is derived from an EMBL/GenBank/DDBJ whole genome shotgun (WGS) entry which is preliminary data.</text>
</comment>
<dbReference type="SUPFAM" id="SSF55003">
    <property type="entry name" value="PAP/Archaeal CCA-adding enzyme, C-terminal domain"/>
    <property type="match status" value="1"/>
</dbReference>
<dbReference type="Gene3D" id="3.30.460.10">
    <property type="entry name" value="Beta Polymerase, domain 2"/>
    <property type="match status" value="1"/>
</dbReference>
<dbReference type="InterPro" id="IPR043519">
    <property type="entry name" value="NT_sf"/>
</dbReference>
<evidence type="ECO:0000256" key="2">
    <source>
        <dbReference type="ARBA" id="ARBA00022741"/>
    </source>
</evidence>
<accession>A0A7J7GLM4</accession>
<gene>
    <name evidence="5" type="ORF">HYC85_021481</name>
</gene>
<proteinExistence type="predicted"/>
<protein>
    <recommendedName>
        <fullName evidence="4">Poly(A) polymerase nucleotidyltransferase domain-containing protein</fullName>
    </recommendedName>
</protein>
<dbReference type="InterPro" id="IPR011068">
    <property type="entry name" value="NuclTrfase_I-like_C"/>
</dbReference>
<feature type="domain" description="Poly(A) polymerase nucleotidyltransferase" evidence="4">
    <location>
        <begin position="17"/>
        <end position="110"/>
    </location>
</feature>
<dbReference type="InterPro" id="IPR048840">
    <property type="entry name" value="PolA_pol_NTPase"/>
</dbReference>
<organism evidence="5 6">
    <name type="scientific">Camellia sinensis</name>
    <name type="common">Tea plant</name>
    <name type="synonym">Thea sinensis</name>
    <dbReference type="NCBI Taxonomy" id="4442"/>
    <lineage>
        <taxon>Eukaryota</taxon>
        <taxon>Viridiplantae</taxon>
        <taxon>Streptophyta</taxon>
        <taxon>Embryophyta</taxon>
        <taxon>Tracheophyta</taxon>
        <taxon>Spermatophyta</taxon>
        <taxon>Magnoliopsida</taxon>
        <taxon>eudicotyledons</taxon>
        <taxon>Gunneridae</taxon>
        <taxon>Pentapetalae</taxon>
        <taxon>asterids</taxon>
        <taxon>Ericales</taxon>
        <taxon>Theaceae</taxon>
        <taxon>Camellia</taxon>
    </lineage>
</organism>
<dbReference type="GO" id="GO:0031123">
    <property type="term" value="P:RNA 3'-end processing"/>
    <property type="evidence" value="ECO:0007669"/>
    <property type="project" value="InterPro"/>
</dbReference>
<evidence type="ECO:0000259" key="4">
    <source>
        <dbReference type="Pfam" id="PF20750"/>
    </source>
</evidence>
<evidence type="ECO:0000256" key="1">
    <source>
        <dbReference type="ARBA" id="ARBA00022679"/>
    </source>
</evidence>
<dbReference type="SUPFAM" id="SSF81301">
    <property type="entry name" value="Nucleotidyltransferase"/>
    <property type="match status" value="1"/>
</dbReference>
<dbReference type="Gene3D" id="3.30.70.590">
    <property type="entry name" value="Poly(A) polymerase predicted RNA binding domain"/>
    <property type="match status" value="1"/>
</dbReference>
<dbReference type="PANTHER" id="PTHR10682:SF10">
    <property type="entry name" value="POLYNUCLEOTIDE ADENYLYLTRANSFERASE"/>
    <property type="match status" value="1"/>
</dbReference>
<keyword evidence="3" id="KW-0067">ATP-binding</keyword>
<dbReference type="Pfam" id="PF20750">
    <property type="entry name" value="PAP_NTPase"/>
    <property type="match status" value="1"/>
</dbReference>
<keyword evidence="6" id="KW-1185">Reference proteome</keyword>
<reference evidence="6" key="1">
    <citation type="journal article" date="2020" name="Nat. Commun.">
        <title>Genome assembly of wild tea tree DASZ reveals pedigree and selection history of tea varieties.</title>
        <authorList>
            <person name="Zhang W."/>
            <person name="Zhang Y."/>
            <person name="Qiu H."/>
            <person name="Guo Y."/>
            <person name="Wan H."/>
            <person name="Zhang X."/>
            <person name="Scossa F."/>
            <person name="Alseekh S."/>
            <person name="Zhang Q."/>
            <person name="Wang P."/>
            <person name="Xu L."/>
            <person name="Schmidt M.H."/>
            <person name="Jia X."/>
            <person name="Li D."/>
            <person name="Zhu A."/>
            <person name="Guo F."/>
            <person name="Chen W."/>
            <person name="Ni D."/>
            <person name="Usadel B."/>
            <person name="Fernie A.R."/>
            <person name="Wen W."/>
        </authorList>
    </citation>
    <scope>NUCLEOTIDE SEQUENCE [LARGE SCALE GENOMIC DNA]</scope>
    <source>
        <strain evidence="6">cv. G240</strain>
    </source>
</reference>
<evidence type="ECO:0000313" key="5">
    <source>
        <dbReference type="EMBL" id="KAF5940314.1"/>
    </source>
</evidence>
<reference evidence="5 6" key="2">
    <citation type="submission" date="2020-07" db="EMBL/GenBank/DDBJ databases">
        <title>Genome assembly of wild tea tree DASZ reveals pedigree and selection history of tea varieties.</title>
        <authorList>
            <person name="Zhang W."/>
        </authorList>
    </citation>
    <scope>NUCLEOTIDE SEQUENCE [LARGE SCALE GENOMIC DNA]</scope>
    <source>
        <strain evidence="6">cv. G240</strain>
        <tissue evidence="5">Leaf</tissue>
    </source>
</reference>